<feature type="compositionally biased region" description="Low complexity" evidence="1">
    <location>
        <begin position="116"/>
        <end position="133"/>
    </location>
</feature>
<evidence type="ECO:0000313" key="3">
    <source>
        <dbReference type="Proteomes" id="UP000612055"/>
    </source>
</evidence>
<organism evidence="2 3">
    <name type="scientific">Edaphochlamys debaryana</name>
    <dbReference type="NCBI Taxonomy" id="47281"/>
    <lineage>
        <taxon>Eukaryota</taxon>
        <taxon>Viridiplantae</taxon>
        <taxon>Chlorophyta</taxon>
        <taxon>core chlorophytes</taxon>
        <taxon>Chlorophyceae</taxon>
        <taxon>CS clade</taxon>
        <taxon>Chlamydomonadales</taxon>
        <taxon>Chlamydomonadales incertae sedis</taxon>
        <taxon>Edaphochlamys</taxon>
    </lineage>
</organism>
<evidence type="ECO:0000256" key="1">
    <source>
        <dbReference type="SAM" id="MobiDB-lite"/>
    </source>
</evidence>
<reference evidence="2" key="1">
    <citation type="journal article" date="2020" name="bioRxiv">
        <title>Comparative genomics of Chlamydomonas.</title>
        <authorList>
            <person name="Craig R.J."/>
            <person name="Hasan A.R."/>
            <person name="Ness R.W."/>
            <person name="Keightley P.D."/>
        </authorList>
    </citation>
    <scope>NUCLEOTIDE SEQUENCE</scope>
    <source>
        <strain evidence="2">CCAP 11/70</strain>
    </source>
</reference>
<dbReference type="Proteomes" id="UP000612055">
    <property type="component" value="Unassembled WGS sequence"/>
</dbReference>
<sequence>MHIRPPDPPTNPNNHLHWKAWGDEPRLLAAALAADLEGGGQGGQPSSSGGSAASAAAGFLVTPPSVSASASAPGSATAWSSAAQPGSGSGPGSSGPDVPPRHQTADQQRRGGEVQTAGDAGAASRATAERQGAGAAGTAAEAAVPGTLLSAVVGPVAGAADGSLGTSGPHAPGPRPATDPPGQGEVATSGSPPASPPGCCSCMTTSPPLFPLQPPTPHLQYYSPPLRSRDFKQSVGDFVCSVFVPGTTQGPRTGAAWDINTAPLERFAAANAASGPEARWAAVLGDEELLREMQDYFVFAQIKTQGEDAIEPRDIPGTVPVEMVPDLMRAAGFYPSESDIDNLLNHVQYMAHSRDLDALPAIALCDFISLYVNHRPLFNVTAADIEAAFRELGAKGEPAKLTREQLLSLLQGAGEQMSAEELTAALSALTGAPAPDKAMPPAVSAPAFAADVLGFDADTVEGAGAS</sequence>
<feature type="region of interest" description="Disordered" evidence="1">
    <location>
        <begin position="32"/>
        <end position="133"/>
    </location>
</feature>
<feature type="compositionally biased region" description="Low complexity" evidence="1">
    <location>
        <begin position="44"/>
        <end position="86"/>
    </location>
</feature>
<dbReference type="EMBL" id="JAEHOE010000222">
    <property type="protein sequence ID" value="KAG2482447.1"/>
    <property type="molecule type" value="Genomic_DNA"/>
</dbReference>
<feature type="region of interest" description="Disordered" evidence="1">
    <location>
        <begin position="160"/>
        <end position="197"/>
    </location>
</feature>
<proteinExistence type="predicted"/>
<evidence type="ECO:0000313" key="2">
    <source>
        <dbReference type="EMBL" id="KAG2482447.1"/>
    </source>
</evidence>
<name>A0A835XDF9_9CHLO</name>
<comment type="caution">
    <text evidence="2">The sequence shown here is derived from an EMBL/GenBank/DDBJ whole genome shotgun (WGS) entry which is preliminary data.</text>
</comment>
<dbReference type="AlphaFoldDB" id="A0A835XDF9"/>
<accession>A0A835XDF9</accession>
<gene>
    <name evidence="2" type="ORF">HYH03_018617</name>
</gene>
<dbReference type="OrthoDB" id="4899631at2759"/>
<feature type="compositionally biased region" description="Basic and acidic residues" evidence="1">
    <location>
        <begin position="99"/>
        <end position="112"/>
    </location>
</feature>
<protein>
    <submittedName>
        <fullName evidence="2">Uncharacterized protein</fullName>
    </submittedName>
</protein>
<keyword evidence="3" id="KW-1185">Reference proteome</keyword>